<dbReference type="GO" id="GO:0000285">
    <property type="term" value="F:1-phosphatidylinositol-3-phosphate 5-kinase activity"/>
    <property type="evidence" value="ECO:0007669"/>
    <property type="project" value="InterPro"/>
</dbReference>
<keyword evidence="1" id="KW-0479">Metal-binding</keyword>
<dbReference type="Pfam" id="PF00118">
    <property type="entry name" value="Cpn60_TCP1"/>
    <property type="match status" value="1"/>
</dbReference>
<dbReference type="InterPro" id="IPR002423">
    <property type="entry name" value="Cpn60/GroEL/TCP-1"/>
</dbReference>
<evidence type="ECO:0000256" key="4">
    <source>
        <dbReference type="PROSITE-ProRule" id="PRU00091"/>
    </source>
</evidence>
<dbReference type="InterPro" id="IPR011011">
    <property type="entry name" value="Znf_FYVE_PHD"/>
</dbReference>
<dbReference type="InterPro" id="IPR027409">
    <property type="entry name" value="GroEL-like_apical_dom_sf"/>
</dbReference>
<dbReference type="InterPro" id="IPR043548">
    <property type="entry name" value="PIKfyve"/>
</dbReference>
<feature type="domain" description="FYVE-type" evidence="5">
    <location>
        <begin position="72"/>
        <end position="127"/>
    </location>
</feature>
<dbReference type="GO" id="GO:0012506">
    <property type="term" value="C:vesicle membrane"/>
    <property type="evidence" value="ECO:0007669"/>
    <property type="project" value="TreeGrafter"/>
</dbReference>
<dbReference type="SUPFAM" id="SSF52029">
    <property type="entry name" value="GroEL apical domain-like"/>
    <property type="match status" value="1"/>
</dbReference>
<reference evidence="6" key="1">
    <citation type="submission" date="2016-06" db="UniProtKB">
        <authorList>
            <consortium name="WormBaseParasite"/>
        </authorList>
    </citation>
    <scope>IDENTIFICATION</scope>
</reference>
<dbReference type="GO" id="GO:0032438">
    <property type="term" value="P:melanosome organization"/>
    <property type="evidence" value="ECO:0007669"/>
    <property type="project" value="TreeGrafter"/>
</dbReference>
<organism evidence="6">
    <name type="scientific">Gongylonema pulchrum</name>
    <dbReference type="NCBI Taxonomy" id="637853"/>
    <lineage>
        <taxon>Eukaryota</taxon>
        <taxon>Metazoa</taxon>
        <taxon>Ecdysozoa</taxon>
        <taxon>Nematoda</taxon>
        <taxon>Chromadorea</taxon>
        <taxon>Rhabditida</taxon>
        <taxon>Spirurina</taxon>
        <taxon>Spiruromorpha</taxon>
        <taxon>Spiruroidea</taxon>
        <taxon>Gongylonematidae</taxon>
        <taxon>Gongylonema</taxon>
    </lineage>
</organism>
<dbReference type="SUPFAM" id="SSF57903">
    <property type="entry name" value="FYVE/PHD zinc finger"/>
    <property type="match status" value="1"/>
</dbReference>
<dbReference type="GO" id="GO:1903426">
    <property type="term" value="P:regulation of reactive oxygen species biosynthetic process"/>
    <property type="evidence" value="ECO:0007669"/>
    <property type="project" value="TreeGrafter"/>
</dbReference>
<dbReference type="CDD" id="cd15725">
    <property type="entry name" value="FYVE_PIKfyve_Fab1"/>
    <property type="match status" value="1"/>
</dbReference>
<dbReference type="GO" id="GO:0090385">
    <property type="term" value="P:phagosome-lysosome fusion"/>
    <property type="evidence" value="ECO:0007669"/>
    <property type="project" value="TreeGrafter"/>
</dbReference>
<proteinExistence type="predicted"/>
<dbReference type="PROSITE" id="PS50178">
    <property type="entry name" value="ZF_FYVE"/>
    <property type="match status" value="1"/>
</dbReference>
<dbReference type="GO" id="GO:0052810">
    <property type="term" value="F:1-phosphatidylinositol-5-kinase activity"/>
    <property type="evidence" value="ECO:0007669"/>
    <property type="project" value="TreeGrafter"/>
</dbReference>
<protein>
    <submittedName>
        <fullName evidence="6">FYVE-type domain-containing protein</fullName>
    </submittedName>
</protein>
<evidence type="ECO:0000313" key="6">
    <source>
        <dbReference type="WBParaSite" id="GPUH_0001659201-mRNA-1"/>
    </source>
</evidence>
<dbReference type="FunFam" id="3.50.7.10:FF:000007">
    <property type="entry name" value="1-phosphatidylinositol 3-phosphate 5-kinase isoform X1"/>
    <property type="match status" value="1"/>
</dbReference>
<dbReference type="InterPro" id="IPR017455">
    <property type="entry name" value="Znf_FYVE-rel"/>
</dbReference>
<evidence type="ECO:0000256" key="2">
    <source>
        <dbReference type="ARBA" id="ARBA00022771"/>
    </source>
</evidence>
<dbReference type="FunFam" id="3.30.40.10:FF:000057">
    <property type="entry name" value="1-phosphatidylinositol 3-phosphate 5-kinase isoform X1"/>
    <property type="match status" value="1"/>
</dbReference>
<dbReference type="InterPro" id="IPR000306">
    <property type="entry name" value="Znf_FYVE"/>
</dbReference>
<dbReference type="Pfam" id="PF01363">
    <property type="entry name" value="FYVE"/>
    <property type="match status" value="1"/>
</dbReference>
<name>A0A183E6H9_9BILA</name>
<dbReference type="Gene3D" id="3.50.7.10">
    <property type="entry name" value="GroEL"/>
    <property type="match status" value="1"/>
</dbReference>
<evidence type="ECO:0000256" key="1">
    <source>
        <dbReference type="ARBA" id="ARBA00022723"/>
    </source>
</evidence>
<dbReference type="GO" id="GO:0005524">
    <property type="term" value="F:ATP binding"/>
    <property type="evidence" value="ECO:0007669"/>
    <property type="project" value="InterPro"/>
</dbReference>
<dbReference type="PANTHER" id="PTHR46715">
    <property type="entry name" value="1-PHOSPHATIDYLINOSITOL 3-PHOSPHATE 5-KINASE"/>
    <property type="match status" value="1"/>
</dbReference>
<dbReference type="PANTHER" id="PTHR46715:SF1">
    <property type="entry name" value="1-PHOSPHATIDYLINOSITOL 3-PHOSPHATE 5-KINASE"/>
    <property type="match status" value="1"/>
</dbReference>
<evidence type="ECO:0000256" key="3">
    <source>
        <dbReference type="ARBA" id="ARBA00022833"/>
    </source>
</evidence>
<dbReference type="SMART" id="SM00064">
    <property type="entry name" value="FYVE"/>
    <property type="match status" value="1"/>
</dbReference>
<evidence type="ECO:0000259" key="5">
    <source>
        <dbReference type="PROSITE" id="PS50178"/>
    </source>
</evidence>
<dbReference type="AlphaFoldDB" id="A0A183E6H9"/>
<dbReference type="WBParaSite" id="GPUH_0001659201-mRNA-1">
    <property type="protein sequence ID" value="GPUH_0001659201-mRNA-1"/>
    <property type="gene ID" value="GPUH_0001659201"/>
</dbReference>
<keyword evidence="3" id="KW-0862">Zinc</keyword>
<dbReference type="Gene3D" id="3.30.40.10">
    <property type="entry name" value="Zinc/RING finger domain, C3HC4 (zinc finger)"/>
    <property type="match status" value="1"/>
</dbReference>
<dbReference type="InterPro" id="IPR013083">
    <property type="entry name" value="Znf_RING/FYVE/PHD"/>
</dbReference>
<dbReference type="GO" id="GO:0008270">
    <property type="term" value="F:zinc ion binding"/>
    <property type="evidence" value="ECO:0007669"/>
    <property type="project" value="UniProtKB-KW"/>
</dbReference>
<keyword evidence="2 4" id="KW-0863">Zinc-finger</keyword>
<dbReference type="GO" id="GO:0031410">
    <property type="term" value="C:cytoplasmic vesicle"/>
    <property type="evidence" value="ECO:0007669"/>
    <property type="project" value="TreeGrafter"/>
</dbReference>
<sequence>LLSPPHKALIIFIGENEGTGLNSEGPSEQQQQLQQEKSKLSRIAAIFRSPNPALDRYGFAFSSDFRRYWMPDSSGRECYECQERFTAFRRRHHCRLCGQIFCSKCCNVQVPGSLLGYTGDLRLCTYCAHIVLSNLPHIESKLDNIPTSPVDEKSTDEMDVSVSTIFAGPVSWCLDSSAVFGNSDSESTLPEKMSLRGNNLAQLSVTELAMYDCPSTHPSTADFGGVDEHEPEWVKNIEMTVDVKSVDSSNLKTECADYVRPFVQKGEAPLIENGIHPKSLQEKEQGIPVTDLRNDGPCLGESIERCFEMQAEKLLLHLFKREGLDPVQWWEIIWAVSHRVSSMVKVDMEGRKAVNVMKHVHIKNLHVAVEKPSASVIEGTVCSKSIRHDSMPSEIHNASILALEGSIEYERVSDKLSSIEPIITQESEYLRNQVDRMLSHRPSLVLVERNVAGLAVQMLLEAGITLVSNIKSRVLQRIARSTGADVMPSLDAQILNQKIGFCSFFHQEKIQLLNGKSKCLLIFDDCPPELGCSIVLRGSSRNDLCAAKRILKYAILALYSNHLEVELLSLSRTRLTARSSECTVCTMNAVMPDSRQVSYCTIICIGSTPCFPKSSAGLVSF</sequence>
<accession>A0A183E6H9</accession>